<evidence type="ECO:0000313" key="6">
    <source>
        <dbReference type="EMBL" id="KAB1210960.1"/>
    </source>
</evidence>
<comment type="similarity">
    <text evidence="4">Belongs to the complex I LYR family. SDHAF1 subfamily.</text>
</comment>
<reference evidence="6 7" key="1">
    <citation type="journal article" date="2019" name="Plant Biotechnol. J.">
        <title>The red bayberry genome and genetic basis of sex determination.</title>
        <authorList>
            <person name="Jia H.M."/>
            <person name="Jia H.J."/>
            <person name="Cai Q.L."/>
            <person name="Wang Y."/>
            <person name="Zhao H.B."/>
            <person name="Yang W.F."/>
            <person name="Wang G.Y."/>
            <person name="Li Y.H."/>
            <person name="Zhan D.L."/>
            <person name="Shen Y.T."/>
            <person name="Niu Q.F."/>
            <person name="Chang L."/>
            <person name="Qiu J."/>
            <person name="Zhao L."/>
            <person name="Xie H.B."/>
            <person name="Fu W.Y."/>
            <person name="Jin J."/>
            <person name="Li X.W."/>
            <person name="Jiao Y."/>
            <person name="Zhou C.C."/>
            <person name="Tu T."/>
            <person name="Chai C.Y."/>
            <person name="Gao J.L."/>
            <person name="Fan L.J."/>
            <person name="van de Weg E."/>
            <person name="Wang J.Y."/>
            <person name="Gao Z.S."/>
        </authorList>
    </citation>
    <scope>NUCLEOTIDE SEQUENCE [LARGE SCALE GENOMIC DNA]</scope>
    <source>
        <tissue evidence="6">Leaves</tissue>
    </source>
</reference>
<comment type="subcellular location">
    <subcellularLocation>
        <location evidence="1">Mitochondrion matrix</location>
    </subcellularLocation>
</comment>
<evidence type="ECO:0000259" key="5">
    <source>
        <dbReference type="Pfam" id="PF05347"/>
    </source>
</evidence>
<dbReference type="CDD" id="cd20268">
    <property type="entry name" value="Complex1_LYR_SDHAF1_LYRM8"/>
    <property type="match status" value="1"/>
</dbReference>
<keyword evidence="2" id="KW-0496">Mitochondrion</keyword>
<evidence type="ECO:0000256" key="2">
    <source>
        <dbReference type="ARBA" id="ARBA00023128"/>
    </source>
</evidence>
<dbReference type="OrthoDB" id="273010at2759"/>
<dbReference type="GO" id="GO:0034553">
    <property type="term" value="P:mitochondrial respiratory chain complex II assembly"/>
    <property type="evidence" value="ECO:0007669"/>
    <property type="project" value="InterPro"/>
</dbReference>
<proteinExistence type="inferred from homology"/>
<sequence>MGASGGPRLSGMQKQVLSLYRGFLRAARSKSAEDRLKIESIVSAEFRRNSKQVDRKNFLYVEYLLRLGKKQLNQLKSPDTIGLSSLDISVSETKSPKP</sequence>
<evidence type="ECO:0000256" key="1">
    <source>
        <dbReference type="ARBA" id="ARBA00004305"/>
    </source>
</evidence>
<dbReference type="EMBL" id="RXIC02000024">
    <property type="protein sequence ID" value="KAB1210960.1"/>
    <property type="molecule type" value="Genomic_DNA"/>
</dbReference>
<keyword evidence="7" id="KW-1185">Reference proteome</keyword>
<name>A0A6A1VIT5_9ROSI</name>
<organism evidence="6 7">
    <name type="scientific">Morella rubra</name>
    <name type="common">Chinese bayberry</name>
    <dbReference type="NCBI Taxonomy" id="262757"/>
    <lineage>
        <taxon>Eukaryota</taxon>
        <taxon>Viridiplantae</taxon>
        <taxon>Streptophyta</taxon>
        <taxon>Embryophyta</taxon>
        <taxon>Tracheophyta</taxon>
        <taxon>Spermatophyta</taxon>
        <taxon>Magnoliopsida</taxon>
        <taxon>eudicotyledons</taxon>
        <taxon>Gunneridae</taxon>
        <taxon>Pentapetalae</taxon>
        <taxon>rosids</taxon>
        <taxon>fabids</taxon>
        <taxon>Fagales</taxon>
        <taxon>Myricaceae</taxon>
        <taxon>Morella</taxon>
    </lineage>
</organism>
<comment type="caution">
    <text evidence="6">The sequence shown here is derived from an EMBL/GenBank/DDBJ whole genome shotgun (WGS) entry which is preliminary data.</text>
</comment>
<dbReference type="InterPro" id="IPR045295">
    <property type="entry name" value="Complex1_LYR_SDHAF1_LYRM8"/>
</dbReference>
<evidence type="ECO:0000256" key="3">
    <source>
        <dbReference type="ARBA" id="ARBA00023186"/>
    </source>
</evidence>
<dbReference type="Pfam" id="PF05347">
    <property type="entry name" value="Complex1_LYR"/>
    <property type="match status" value="1"/>
</dbReference>
<accession>A0A6A1VIT5</accession>
<evidence type="ECO:0000313" key="7">
    <source>
        <dbReference type="Proteomes" id="UP000516437"/>
    </source>
</evidence>
<keyword evidence="3" id="KW-0143">Chaperone</keyword>
<dbReference type="GO" id="GO:0005759">
    <property type="term" value="C:mitochondrial matrix"/>
    <property type="evidence" value="ECO:0007669"/>
    <property type="project" value="UniProtKB-SubCell"/>
</dbReference>
<protein>
    <recommendedName>
        <fullName evidence="5">Complex 1 LYR protein domain-containing protein</fullName>
    </recommendedName>
</protein>
<dbReference type="Proteomes" id="UP000516437">
    <property type="component" value="Chromosome 6"/>
</dbReference>
<evidence type="ECO:0000256" key="4">
    <source>
        <dbReference type="ARBA" id="ARBA00025715"/>
    </source>
</evidence>
<dbReference type="PANTHER" id="PTHR13675">
    <property type="entry name" value="LYR MOTIF-CONTAINING PROTEIN 2"/>
    <property type="match status" value="1"/>
</dbReference>
<dbReference type="InterPro" id="IPR008011">
    <property type="entry name" value="Complex1_LYR_dom"/>
</dbReference>
<dbReference type="PANTHER" id="PTHR13675:SF1">
    <property type="entry name" value="SUCCINATE DEHYDROGENASE ASSEMBLY FACTOR 1, MITOCHONDRIAL"/>
    <property type="match status" value="1"/>
</dbReference>
<gene>
    <name evidence="6" type="ORF">CJ030_MR6G019649</name>
</gene>
<dbReference type="AlphaFoldDB" id="A0A6A1VIT5"/>
<feature type="domain" description="Complex 1 LYR protein" evidence="5">
    <location>
        <begin position="14"/>
        <end position="73"/>
    </location>
</feature>